<evidence type="ECO:0000256" key="2">
    <source>
        <dbReference type="ARBA" id="ARBA00023130"/>
    </source>
</evidence>
<dbReference type="EMBL" id="JAYMGO010000002">
    <property type="protein sequence ID" value="KAL1280559.1"/>
    <property type="molecule type" value="Genomic_DNA"/>
</dbReference>
<feature type="chain" id="PRO_5045398813" description="Ig-like domain-containing protein" evidence="6">
    <location>
        <begin position="18"/>
        <end position="325"/>
    </location>
</feature>
<dbReference type="Proteomes" id="UP001558613">
    <property type="component" value="Unassembled WGS sequence"/>
</dbReference>
<keyword evidence="4" id="KW-0393">Immunoglobulin domain</keyword>
<proteinExistence type="predicted"/>
<evidence type="ECO:0000313" key="8">
    <source>
        <dbReference type="EMBL" id="KAL1280559.1"/>
    </source>
</evidence>
<keyword evidence="3" id="KW-0675">Receptor</keyword>
<name>A0ABR3NU50_9TELE</name>
<keyword evidence="1 6" id="KW-0732">Signal</keyword>
<dbReference type="SUPFAM" id="SSF48726">
    <property type="entry name" value="Immunoglobulin"/>
    <property type="match status" value="2"/>
</dbReference>
<dbReference type="SMART" id="SM00406">
    <property type="entry name" value="IGv"/>
    <property type="match status" value="2"/>
</dbReference>
<dbReference type="Pfam" id="PF07686">
    <property type="entry name" value="V-set"/>
    <property type="match status" value="2"/>
</dbReference>
<dbReference type="PANTHER" id="PTHR19367:SF18">
    <property type="entry name" value="T CELL RECEPTOR ALPHA VARIABLE 16"/>
    <property type="match status" value="1"/>
</dbReference>
<dbReference type="InterPro" id="IPR013106">
    <property type="entry name" value="Ig_V-set"/>
</dbReference>
<dbReference type="PANTHER" id="PTHR19367">
    <property type="entry name" value="T-CELL RECEPTOR ALPHA CHAIN V REGION"/>
    <property type="match status" value="1"/>
</dbReference>
<evidence type="ECO:0000256" key="1">
    <source>
        <dbReference type="ARBA" id="ARBA00022729"/>
    </source>
</evidence>
<dbReference type="InterPro" id="IPR003599">
    <property type="entry name" value="Ig_sub"/>
</dbReference>
<reference evidence="8 9" key="1">
    <citation type="submission" date="2023-09" db="EMBL/GenBank/DDBJ databases">
        <authorList>
            <person name="Wang M."/>
        </authorList>
    </citation>
    <scope>NUCLEOTIDE SEQUENCE [LARGE SCALE GENOMIC DNA]</scope>
    <source>
        <strain evidence="8">GT-2023</strain>
        <tissue evidence="8">Liver</tissue>
    </source>
</reference>
<evidence type="ECO:0000256" key="3">
    <source>
        <dbReference type="ARBA" id="ARBA00023170"/>
    </source>
</evidence>
<accession>A0ABR3NU50</accession>
<sequence length="325" mass="36311">MLLCALIFSVLAGDSLGDLITSHGSDKQAEDGNSVTLYCNYTGNVYNLLWYRQYQRSKPELLLYMTESGDPVKADPSAHWLSAKADKQTKLMELEISPAKASYSAQYYCALQPTVTGNPSPLHIIFLYISHAFHCLPSPLVSTEPGLKLEFLLLIDKSTKVVAPASPPLLHMSTSLQNNNRVDLEISSADTAAVMIIFTLLSFLWMCIGCTEADTIKPLSLNENRHVRDSVTLSCSYKDYTGNIQNLQWYRQYPRSKPEFLLYIFEHGAMSEDIPPRFSAEVKKDNKQVDLNISSAVETDSAMYYCALVPTVTGNPPSLYKNLMH</sequence>
<gene>
    <name evidence="8" type="ORF">QQF64_015159</name>
</gene>
<dbReference type="InterPro" id="IPR007110">
    <property type="entry name" value="Ig-like_dom"/>
</dbReference>
<evidence type="ECO:0000256" key="6">
    <source>
        <dbReference type="SAM" id="SignalP"/>
    </source>
</evidence>
<keyword evidence="5" id="KW-1279">T cell receptor</keyword>
<keyword evidence="9" id="KW-1185">Reference proteome</keyword>
<dbReference type="InterPro" id="IPR036179">
    <property type="entry name" value="Ig-like_dom_sf"/>
</dbReference>
<evidence type="ECO:0000313" key="9">
    <source>
        <dbReference type="Proteomes" id="UP001558613"/>
    </source>
</evidence>
<dbReference type="PROSITE" id="PS50835">
    <property type="entry name" value="IG_LIKE"/>
    <property type="match status" value="2"/>
</dbReference>
<comment type="caution">
    <text evidence="8">The sequence shown here is derived from an EMBL/GenBank/DDBJ whole genome shotgun (WGS) entry which is preliminary data.</text>
</comment>
<evidence type="ECO:0000259" key="7">
    <source>
        <dbReference type="PROSITE" id="PS50835"/>
    </source>
</evidence>
<organism evidence="8 9">
    <name type="scientific">Cirrhinus molitorella</name>
    <name type="common">mud carp</name>
    <dbReference type="NCBI Taxonomy" id="172907"/>
    <lineage>
        <taxon>Eukaryota</taxon>
        <taxon>Metazoa</taxon>
        <taxon>Chordata</taxon>
        <taxon>Craniata</taxon>
        <taxon>Vertebrata</taxon>
        <taxon>Euteleostomi</taxon>
        <taxon>Actinopterygii</taxon>
        <taxon>Neopterygii</taxon>
        <taxon>Teleostei</taxon>
        <taxon>Ostariophysi</taxon>
        <taxon>Cypriniformes</taxon>
        <taxon>Cyprinidae</taxon>
        <taxon>Labeoninae</taxon>
        <taxon>Labeonini</taxon>
        <taxon>Cirrhinus</taxon>
    </lineage>
</organism>
<dbReference type="InterPro" id="IPR051287">
    <property type="entry name" value="TCR_variable_region"/>
</dbReference>
<evidence type="ECO:0000256" key="4">
    <source>
        <dbReference type="ARBA" id="ARBA00023319"/>
    </source>
</evidence>
<feature type="signal peptide" evidence="6">
    <location>
        <begin position="1"/>
        <end position="17"/>
    </location>
</feature>
<feature type="domain" description="Ig-like" evidence="7">
    <location>
        <begin position="17"/>
        <end position="109"/>
    </location>
</feature>
<dbReference type="SMART" id="SM00409">
    <property type="entry name" value="IG"/>
    <property type="match status" value="2"/>
</dbReference>
<keyword evidence="5" id="KW-0391">Immunity</keyword>
<dbReference type="InterPro" id="IPR013783">
    <property type="entry name" value="Ig-like_fold"/>
</dbReference>
<dbReference type="Gene3D" id="2.60.40.10">
    <property type="entry name" value="Immunoglobulins"/>
    <property type="match status" value="2"/>
</dbReference>
<evidence type="ECO:0000256" key="5">
    <source>
        <dbReference type="ARBA" id="ARBA00043266"/>
    </source>
</evidence>
<feature type="domain" description="Ig-like" evidence="7">
    <location>
        <begin position="229"/>
        <end position="306"/>
    </location>
</feature>
<keyword evidence="2" id="KW-1064">Adaptive immunity</keyword>
<protein>
    <recommendedName>
        <fullName evidence="7">Ig-like domain-containing protein</fullName>
    </recommendedName>
</protein>